<keyword evidence="3" id="KW-1185">Reference proteome</keyword>
<proteinExistence type="predicted"/>
<comment type="caution">
    <text evidence="2">The sequence shown here is derived from an EMBL/GenBank/DDBJ whole genome shotgun (WGS) entry which is preliminary data.</text>
</comment>
<dbReference type="Pfam" id="PF02661">
    <property type="entry name" value="Fic"/>
    <property type="match status" value="1"/>
</dbReference>
<organism evidence="2 3">
    <name type="scientific">Algoriphagus winogradskyi</name>
    <dbReference type="NCBI Taxonomy" id="237017"/>
    <lineage>
        <taxon>Bacteria</taxon>
        <taxon>Pseudomonadati</taxon>
        <taxon>Bacteroidota</taxon>
        <taxon>Cytophagia</taxon>
        <taxon>Cytophagales</taxon>
        <taxon>Cyclobacteriaceae</taxon>
        <taxon>Algoriphagus</taxon>
    </lineage>
</organism>
<accession>A0ABY1NSB4</accession>
<evidence type="ECO:0000313" key="3">
    <source>
        <dbReference type="Proteomes" id="UP001157915"/>
    </source>
</evidence>
<dbReference type="Proteomes" id="UP001157915">
    <property type="component" value="Unassembled WGS sequence"/>
</dbReference>
<dbReference type="EMBL" id="FXUA01000002">
    <property type="protein sequence ID" value="SMP16933.1"/>
    <property type="molecule type" value="Genomic_DNA"/>
</dbReference>
<evidence type="ECO:0000313" key="2">
    <source>
        <dbReference type="EMBL" id="SMP16933.1"/>
    </source>
</evidence>
<dbReference type="InterPro" id="IPR006440">
    <property type="entry name" value="Doc"/>
</dbReference>
<sequence>MSIDFQYFTVEYAIEVHDNIVRESGGFFGVRDRGLIESTIEHMKNDFYYPEIEDKLTHLFYSINKNHCFNDGNKRASLALSVYFLYLNGLEVLAEKFILTMENIVVDVADNRIDRDLLFEIIQSILYEEDFSEELKIKIIHAKSVDDDS</sequence>
<dbReference type="InterPro" id="IPR036597">
    <property type="entry name" value="Fido-like_dom_sf"/>
</dbReference>
<dbReference type="NCBIfam" id="TIGR01550">
    <property type="entry name" value="DOC_P1"/>
    <property type="match status" value="1"/>
</dbReference>
<dbReference type="PANTHER" id="PTHR39426:SF1">
    <property type="entry name" value="HOMOLOGY TO DEATH-ON-CURING PROTEIN OF PHAGE P1"/>
    <property type="match status" value="1"/>
</dbReference>
<dbReference type="Gene3D" id="1.20.120.1870">
    <property type="entry name" value="Fic/DOC protein, Fido domain"/>
    <property type="match status" value="1"/>
</dbReference>
<dbReference type="RefSeq" id="WP_283412411.1">
    <property type="nucleotide sequence ID" value="NZ_FXUA01000002.1"/>
</dbReference>
<gene>
    <name evidence="2" type="ORF">SAMN06265367_102680</name>
</gene>
<dbReference type="PANTHER" id="PTHR39426">
    <property type="entry name" value="HOMOLOGY TO DEATH-ON-CURING PROTEIN OF PHAGE P1"/>
    <property type="match status" value="1"/>
</dbReference>
<name>A0ABY1NSB4_9BACT</name>
<evidence type="ECO:0000259" key="1">
    <source>
        <dbReference type="PROSITE" id="PS51459"/>
    </source>
</evidence>
<reference evidence="2 3" key="1">
    <citation type="submission" date="2017-05" db="EMBL/GenBank/DDBJ databases">
        <authorList>
            <person name="Varghese N."/>
            <person name="Submissions S."/>
        </authorList>
    </citation>
    <scope>NUCLEOTIDE SEQUENCE [LARGE SCALE GENOMIC DNA]</scope>
    <source>
        <strain evidence="2 3">DSM 15360</strain>
    </source>
</reference>
<dbReference type="InterPro" id="IPR053737">
    <property type="entry name" value="Type_II_TA_Toxin"/>
</dbReference>
<dbReference type="PROSITE" id="PS51459">
    <property type="entry name" value="FIDO"/>
    <property type="match status" value="1"/>
</dbReference>
<dbReference type="InterPro" id="IPR003812">
    <property type="entry name" value="Fido"/>
</dbReference>
<protein>
    <submittedName>
        <fullName evidence="2">Death on curing protein</fullName>
    </submittedName>
</protein>
<feature type="domain" description="Fido" evidence="1">
    <location>
        <begin position="8"/>
        <end position="127"/>
    </location>
</feature>
<dbReference type="SUPFAM" id="SSF140931">
    <property type="entry name" value="Fic-like"/>
    <property type="match status" value="1"/>
</dbReference>